<dbReference type="GeneID" id="38776829"/>
<dbReference type="STRING" id="139825.A0A401GCM9"/>
<sequence length="1173" mass="132559">MSSPPPLTLFVVFVCVTQEQGLVGIRCLMLEHLTTVVFNTLLSGRPFAAHSSASSSSALRMVTRSRHKIPQDFFTPRPRRVKGKERARPEDDACDPCTGTEGTIMRGMHSSSAGISLRQRPRRISGHKLMRTLSRGGTSFLGTPAQRRHSSNLPDASSSATPSEQQAWIDKINAFATWKNEAATWNGEFDYEDAWRAYEALDAANGCDLVPVEVFMQFASRIADGAQGLDFRSSLLDSMPLWGTRLQMLLHALAGRIRPHSGLHVRWRSLETRGLAMAGQYAEAAREARELAGTEMEQKSVTYVVEAYTTIVSLLRQMRHPVVAFEVLLGEWEAVQPFLQQRTMVWGDSILRLKISRFKEVVHSVVMGVENMAAYMLTAQKNWTPERQRSTDEFLIRTLCRVRLPHDALAMLDMALTQKVQVHLDVQLLVVKTLAKEDAFEQANKLFSSLSQWTTSALFFRKYQSLGLFLCAHQGDVVRSEEYFDRLAQRSWVSMADINMLMHAHAVRGDTDRVIELFHHFFPINVKDRPAPTLYHYTTVIFAHAQRSDFDGINTWLERMTEAGILPDMHVYSVILHSFAMRGELKSMVELLDQMRESGLQPTRVLYTTIISLLATRKDPAAAEDVYKRALGEGIIPDRRMLTALMNAHVEAGQWSGVIRVFDYLASSATLGLRLTIEVFNTLLKAYVLIGAPFRVVAGLFQRLEQAKVKPDQYTFALLVQSACDSGLMGIATDLVAEMERLSESWETHFHLNVYVFTILMAGHLRQKHRARARAVYENMKARGIEPTAVTYSAIINAYAHEKSGEGLKIAEEFLHSLLSTDRDQRPWMKPAGRRQLPLEMVYAPIMVAHTWREDPEAVERLYQEMLDNGGEPTLGTMTALFDAYRRKGDLQAVYRTWPQIVELGLRYSRVNGLFNGMADGARPNLRSQGTSMCIPLSIYLDALSASGRHSEIPKVWTSLREEGLSFDSHNWNHLAVALVRAGEPERAFEVIERVILPYRNKSRGLATSRDPHPESPLSTSLPPQEEEDDLPPAPSEAPMHFTRRRALAVYLARLKAKGLEDEGKKDFAHGLHVLHQISPLWNVWRAHAVTMRVLHGVLVHLEGGQLIQPYRPGVDSNEETAVDVQSLLNRRTAALEILDRIHANYPHTVRLLREYEIIRKASNRRQVAKRSM</sequence>
<dbReference type="Proteomes" id="UP000287166">
    <property type="component" value="Unassembled WGS sequence"/>
</dbReference>
<evidence type="ECO:0000256" key="2">
    <source>
        <dbReference type="ARBA" id="ARBA00022737"/>
    </source>
</evidence>
<dbReference type="Gene3D" id="1.25.40.10">
    <property type="entry name" value="Tetratricopeptide repeat domain"/>
    <property type="match status" value="4"/>
</dbReference>
<accession>A0A401GCM9</accession>
<proteinExistence type="inferred from homology"/>
<dbReference type="AlphaFoldDB" id="A0A401GCM9"/>
<evidence type="ECO:0000313" key="8">
    <source>
        <dbReference type="Proteomes" id="UP000287166"/>
    </source>
</evidence>
<comment type="caution">
    <text evidence="7">The sequence shown here is derived from an EMBL/GenBank/DDBJ whole genome shotgun (WGS) entry which is preliminary data.</text>
</comment>
<dbReference type="Pfam" id="PF13812">
    <property type="entry name" value="PPR_3"/>
    <property type="match status" value="1"/>
</dbReference>
<gene>
    <name evidence="7" type="ORF">SCP_0211140</name>
</gene>
<name>A0A401GCM9_9APHY</name>
<dbReference type="OrthoDB" id="185373at2759"/>
<reference evidence="7 8" key="1">
    <citation type="journal article" date="2018" name="Sci. Rep.">
        <title>Genome sequence of the cauliflower mushroom Sparassis crispa (Hanabiratake) and its association with beneficial usage.</title>
        <authorList>
            <person name="Kiyama R."/>
            <person name="Furutani Y."/>
            <person name="Kawaguchi K."/>
            <person name="Nakanishi T."/>
        </authorList>
    </citation>
    <scope>NUCLEOTIDE SEQUENCE [LARGE SCALE GENOMIC DNA]</scope>
</reference>
<dbReference type="InParanoid" id="A0A401GCM9"/>
<organism evidence="7 8">
    <name type="scientific">Sparassis crispa</name>
    <dbReference type="NCBI Taxonomy" id="139825"/>
    <lineage>
        <taxon>Eukaryota</taxon>
        <taxon>Fungi</taxon>
        <taxon>Dikarya</taxon>
        <taxon>Basidiomycota</taxon>
        <taxon>Agaricomycotina</taxon>
        <taxon>Agaricomycetes</taxon>
        <taxon>Polyporales</taxon>
        <taxon>Sparassidaceae</taxon>
        <taxon>Sparassis</taxon>
    </lineage>
</organism>
<evidence type="ECO:0000313" key="7">
    <source>
        <dbReference type="EMBL" id="GBE79912.1"/>
    </source>
</evidence>
<evidence type="ECO:0000256" key="6">
    <source>
        <dbReference type="SAM" id="MobiDB-lite"/>
    </source>
</evidence>
<protein>
    <submittedName>
        <fullName evidence="7">Protein Rf1, mitochondrial</fullName>
    </submittedName>
</protein>
<feature type="region of interest" description="Disordered" evidence="6">
    <location>
        <begin position="1004"/>
        <end position="1039"/>
    </location>
</feature>
<dbReference type="EMBL" id="BFAD01000002">
    <property type="protein sequence ID" value="GBE79912.1"/>
    <property type="molecule type" value="Genomic_DNA"/>
</dbReference>
<evidence type="ECO:0000256" key="5">
    <source>
        <dbReference type="PROSITE-ProRule" id="PRU00708"/>
    </source>
</evidence>
<dbReference type="NCBIfam" id="TIGR00756">
    <property type="entry name" value="PPR"/>
    <property type="match status" value="2"/>
</dbReference>
<comment type="subunit">
    <text evidence="4">Binds to mitochondrial small subunit 15S rRNA.</text>
</comment>
<feature type="region of interest" description="Disordered" evidence="6">
    <location>
        <begin position="135"/>
        <end position="164"/>
    </location>
</feature>
<dbReference type="PANTHER" id="PTHR47447">
    <property type="entry name" value="OS03G0856100 PROTEIN"/>
    <property type="match status" value="1"/>
</dbReference>
<dbReference type="RefSeq" id="XP_027610825.1">
    <property type="nucleotide sequence ID" value="XM_027755024.1"/>
</dbReference>
<dbReference type="InterPro" id="IPR011990">
    <property type="entry name" value="TPR-like_helical_dom_sf"/>
</dbReference>
<comment type="function">
    <text evidence="3">Regulates mitochondrial small subunit maturation by controlling 15S rRNA 5'-end processing. Localizes to the 5' precursor of the 15S rRNA in a position that is subsequently occupied by mS47 in the mature yeast mtSSU. Uses structure and sequence-specific RNA recognition, binding to a single-stranded region of the precursor and specifically recognizing bases -6 to -1. The exchange of Ccm1 for mS47 is coupled to the irreversible removal of precursor rRNA that is accompanied by conformational changes of the mitoribosomal proteins uS5m and mS26. These conformational changes signal completion of 5'-end rRNA processing through protection of the mature 5'-end of the 15S rRNA and stabilization of mS47. The removal of the 5' precursor together with the dissociation of Ccm1 may be catalyzed by the 5'-3' exoribonuclease Pet127. Involved in the specific removal of group I introns in mitochondrial encoded transcripts.</text>
</comment>
<comment type="similarity">
    <text evidence="1">Belongs to the CCM1 family.</text>
</comment>
<feature type="repeat" description="PPR" evidence="5">
    <location>
        <begin position="753"/>
        <end position="787"/>
    </location>
</feature>
<evidence type="ECO:0000256" key="1">
    <source>
        <dbReference type="ARBA" id="ARBA00006192"/>
    </source>
</evidence>
<dbReference type="InterPro" id="IPR002885">
    <property type="entry name" value="PPR_rpt"/>
</dbReference>
<feature type="compositionally biased region" description="Polar residues" evidence="6">
    <location>
        <begin position="151"/>
        <end position="164"/>
    </location>
</feature>
<keyword evidence="2" id="KW-0677">Repeat</keyword>
<feature type="region of interest" description="Disordered" evidence="6">
    <location>
        <begin position="73"/>
        <end position="105"/>
    </location>
</feature>
<dbReference type="PROSITE" id="PS51375">
    <property type="entry name" value="PPR"/>
    <property type="match status" value="2"/>
</dbReference>
<keyword evidence="8" id="KW-1185">Reference proteome</keyword>
<dbReference type="PANTHER" id="PTHR47447:SF24">
    <property type="entry name" value="PENTATRICOPEPTIDE REPEAT-CONTAINING PROTEIN"/>
    <property type="match status" value="1"/>
</dbReference>
<dbReference type="Pfam" id="PF13041">
    <property type="entry name" value="PPR_2"/>
    <property type="match status" value="1"/>
</dbReference>
<feature type="repeat" description="PPR" evidence="5">
    <location>
        <begin position="568"/>
        <end position="602"/>
    </location>
</feature>
<evidence type="ECO:0000256" key="4">
    <source>
        <dbReference type="ARBA" id="ARBA00044511"/>
    </source>
</evidence>
<evidence type="ECO:0000256" key="3">
    <source>
        <dbReference type="ARBA" id="ARBA00044493"/>
    </source>
</evidence>